<keyword evidence="3" id="KW-0285">Flavoprotein</keyword>
<name>A0ABS5EG75_9PROT</name>
<keyword evidence="8" id="KW-1185">Reference proteome</keyword>
<comment type="caution">
    <text evidence="7">The sequence shown here is derived from an EMBL/GenBank/DDBJ whole genome shotgun (WGS) entry which is preliminary data.</text>
</comment>
<sequence length="600" mass="63372">MAGSGVRRRKLLGWTGCALAPSVAGGSPAVGFRRVRPGEAGWPAEAEWSALDRAVGGRLRRLESPLAACAAAPDGAACAAVRSRLRNPFYLGDEPALTQTSGWAGAWRSAPSHLAVAARDASDVVAAVNFARRHRLRLVVKGGGHSYQGTSSAPDSLLVWTRAMQDVTLHDGFTAKGCVAPPVPAVSIGAGAMWGRAYDAVTTRGGRYVQGGGCTTVGVAGLVQSGGFGSFSKAYGMAAASLLEAEIVTADGTLHVVNDCSEPDLFWALRGGGGGSFGVVARLTLRTHDLPAWFGGVFGAIRATSDAAYGRLIARFVSHYREHLFNPHWGEQFAVRPDNTLSIGMTFQGIDEASAMAAWRPLLDWVAASPSDYVVAEPVRAIALPARRFWDPALLRTLPGLVLPDDRPGAPKGNLFWAGDAGQVGQFLHGYQSAWLPAALLTPGQDAALAEALFEASRHWRISLHTNKGMAGAPASVVADARRLPTHPAVADAFALAISAAEGPPAFPGQPGAEPDLRLARRHASAIAAAMDRLRQVAPETGSYLAESDYFTPHWQAAYWGPNYARLLAVKHRYDPEGLFFVHNGVGSEGWSADGFERLP</sequence>
<proteinExistence type="inferred from homology"/>
<accession>A0ABS5EG75</accession>
<evidence type="ECO:0000313" key="7">
    <source>
        <dbReference type="EMBL" id="MBR0650031.1"/>
    </source>
</evidence>
<gene>
    <name evidence="7" type="ORF">GXW78_10190</name>
</gene>
<organism evidence="7 8">
    <name type="scientific">Neoroseomonas terrae</name>
    <dbReference type="NCBI Taxonomy" id="424799"/>
    <lineage>
        <taxon>Bacteria</taxon>
        <taxon>Pseudomonadati</taxon>
        <taxon>Pseudomonadota</taxon>
        <taxon>Alphaproteobacteria</taxon>
        <taxon>Acetobacterales</taxon>
        <taxon>Acetobacteraceae</taxon>
        <taxon>Neoroseomonas</taxon>
    </lineage>
</organism>
<evidence type="ECO:0000256" key="3">
    <source>
        <dbReference type="ARBA" id="ARBA00022630"/>
    </source>
</evidence>
<comment type="similarity">
    <text evidence="2">Belongs to the oxygen-dependent FAD-linked oxidoreductase family.</text>
</comment>
<evidence type="ECO:0000256" key="4">
    <source>
        <dbReference type="ARBA" id="ARBA00022827"/>
    </source>
</evidence>
<dbReference type="InterPro" id="IPR012951">
    <property type="entry name" value="BBE"/>
</dbReference>
<dbReference type="Pfam" id="PF01565">
    <property type="entry name" value="FAD_binding_4"/>
    <property type="match status" value="1"/>
</dbReference>
<dbReference type="InterPro" id="IPR050416">
    <property type="entry name" value="FAD-linked_Oxidoreductase"/>
</dbReference>
<evidence type="ECO:0000256" key="1">
    <source>
        <dbReference type="ARBA" id="ARBA00001974"/>
    </source>
</evidence>
<evidence type="ECO:0000256" key="5">
    <source>
        <dbReference type="ARBA" id="ARBA00023002"/>
    </source>
</evidence>
<dbReference type="Pfam" id="PF08031">
    <property type="entry name" value="BBE"/>
    <property type="match status" value="1"/>
</dbReference>
<dbReference type="Proteomes" id="UP000698752">
    <property type="component" value="Unassembled WGS sequence"/>
</dbReference>
<dbReference type="PROSITE" id="PS51387">
    <property type="entry name" value="FAD_PCMH"/>
    <property type="match status" value="1"/>
</dbReference>
<dbReference type="InterPro" id="IPR016166">
    <property type="entry name" value="FAD-bd_PCMH"/>
</dbReference>
<dbReference type="InterPro" id="IPR036318">
    <property type="entry name" value="FAD-bd_PCMH-like_sf"/>
</dbReference>
<dbReference type="InterPro" id="IPR006094">
    <property type="entry name" value="Oxid_FAD_bind_N"/>
</dbReference>
<evidence type="ECO:0000256" key="2">
    <source>
        <dbReference type="ARBA" id="ARBA00005466"/>
    </source>
</evidence>
<dbReference type="EMBL" id="JAAEDI010000009">
    <property type="protein sequence ID" value="MBR0650031.1"/>
    <property type="molecule type" value="Genomic_DNA"/>
</dbReference>
<evidence type="ECO:0000259" key="6">
    <source>
        <dbReference type="PROSITE" id="PS51387"/>
    </source>
</evidence>
<dbReference type="PANTHER" id="PTHR42973:SF39">
    <property type="entry name" value="FAD-BINDING PCMH-TYPE DOMAIN-CONTAINING PROTEIN"/>
    <property type="match status" value="1"/>
</dbReference>
<dbReference type="InterPro" id="IPR016169">
    <property type="entry name" value="FAD-bd_PCMH_sub2"/>
</dbReference>
<keyword evidence="5" id="KW-0560">Oxidoreductase</keyword>
<evidence type="ECO:0000313" key="8">
    <source>
        <dbReference type="Proteomes" id="UP000698752"/>
    </source>
</evidence>
<comment type="cofactor">
    <cofactor evidence="1">
        <name>FAD</name>
        <dbReference type="ChEBI" id="CHEBI:57692"/>
    </cofactor>
</comment>
<protein>
    <submittedName>
        <fullName evidence="7">FAD-binding oxidoreductase</fullName>
    </submittedName>
</protein>
<dbReference type="PANTHER" id="PTHR42973">
    <property type="entry name" value="BINDING OXIDOREDUCTASE, PUTATIVE (AFU_ORTHOLOGUE AFUA_1G17690)-RELATED"/>
    <property type="match status" value="1"/>
</dbReference>
<keyword evidence="4" id="KW-0274">FAD</keyword>
<reference evidence="8" key="1">
    <citation type="journal article" date="2021" name="Syst. Appl. Microbiol.">
        <title>Roseomonas hellenica sp. nov., isolated from roots of wild-growing Alkanna tinctoria.</title>
        <authorList>
            <person name="Rat A."/>
            <person name="Naranjo H.D."/>
            <person name="Lebbe L."/>
            <person name="Cnockaert M."/>
            <person name="Krigas N."/>
            <person name="Grigoriadou K."/>
            <person name="Maloupa E."/>
            <person name="Willems A."/>
        </authorList>
    </citation>
    <scope>NUCLEOTIDE SEQUENCE [LARGE SCALE GENOMIC DNA]</scope>
    <source>
        <strain evidence="8">LMG 31159</strain>
    </source>
</reference>
<feature type="domain" description="FAD-binding PCMH-type" evidence="6">
    <location>
        <begin position="107"/>
        <end position="290"/>
    </location>
</feature>
<dbReference type="SUPFAM" id="SSF56176">
    <property type="entry name" value="FAD-binding/transporter-associated domain-like"/>
    <property type="match status" value="1"/>
</dbReference>
<dbReference type="Gene3D" id="3.30.465.10">
    <property type="match status" value="2"/>
</dbReference>